<dbReference type="Proteomes" id="UP000327294">
    <property type="component" value="Chromosome"/>
</dbReference>
<dbReference type="GO" id="GO:0016616">
    <property type="term" value="F:oxidoreductase activity, acting on the CH-OH group of donors, NAD or NADP as acceptor"/>
    <property type="evidence" value="ECO:0007669"/>
    <property type="project" value="InterPro"/>
</dbReference>
<dbReference type="FunFam" id="3.40.50.720:FF:000203">
    <property type="entry name" value="D-3-phosphoglycerate dehydrogenase (SerA)"/>
    <property type="match status" value="1"/>
</dbReference>
<dbReference type="Pfam" id="PF00389">
    <property type="entry name" value="2-Hacid_dh"/>
    <property type="match status" value="1"/>
</dbReference>
<keyword evidence="8" id="KW-1185">Reference proteome</keyword>
<dbReference type="GO" id="GO:0051287">
    <property type="term" value="F:NAD binding"/>
    <property type="evidence" value="ECO:0007669"/>
    <property type="project" value="InterPro"/>
</dbReference>
<dbReference type="InterPro" id="IPR006139">
    <property type="entry name" value="D-isomer_2_OHA_DH_cat_dom"/>
</dbReference>
<dbReference type="InterPro" id="IPR050857">
    <property type="entry name" value="D-2-hydroxyacid_DH"/>
</dbReference>
<comment type="similarity">
    <text evidence="1 4">Belongs to the D-isomer specific 2-hydroxyacid dehydrogenase family.</text>
</comment>
<evidence type="ECO:0000256" key="4">
    <source>
        <dbReference type="RuleBase" id="RU003719"/>
    </source>
</evidence>
<feature type="domain" description="D-isomer specific 2-hydroxyacid dehydrogenase catalytic" evidence="5">
    <location>
        <begin position="21"/>
        <end position="309"/>
    </location>
</feature>
<dbReference type="AlphaFoldDB" id="A0A5P8KK28"/>
<name>A0A5P8KK28_9ACTN</name>
<dbReference type="EMBL" id="CP045096">
    <property type="protein sequence ID" value="QFR03160.1"/>
    <property type="molecule type" value="Genomic_DNA"/>
</dbReference>
<evidence type="ECO:0000256" key="1">
    <source>
        <dbReference type="ARBA" id="ARBA00005854"/>
    </source>
</evidence>
<dbReference type="SUPFAM" id="SSF51735">
    <property type="entry name" value="NAD(P)-binding Rossmann-fold domains"/>
    <property type="match status" value="1"/>
</dbReference>
<dbReference type="Pfam" id="PF02826">
    <property type="entry name" value="2-Hacid_dh_C"/>
    <property type="match status" value="1"/>
</dbReference>
<dbReference type="InterPro" id="IPR006140">
    <property type="entry name" value="D-isomer_DH_NAD-bd"/>
</dbReference>
<keyword evidence="2 4" id="KW-0560">Oxidoreductase</keyword>
<feature type="domain" description="D-isomer specific 2-hydroxyacid dehydrogenase NAD-binding" evidence="6">
    <location>
        <begin position="108"/>
        <end position="282"/>
    </location>
</feature>
<evidence type="ECO:0000259" key="5">
    <source>
        <dbReference type="Pfam" id="PF00389"/>
    </source>
</evidence>
<dbReference type="InterPro" id="IPR036291">
    <property type="entry name" value="NAD(P)-bd_dom_sf"/>
</dbReference>
<protein>
    <submittedName>
        <fullName evidence="7">D-2-hydroxyacid dehydrogenase family protein</fullName>
    </submittedName>
</protein>
<keyword evidence="3" id="KW-0520">NAD</keyword>
<evidence type="ECO:0000313" key="7">
    <source>
        <dbReference type="EMBL" id="QFR03160.1"/>
    </source>
</evidence>
<gene>
    <name evidence="7" type="ORF">F9278_42805</name>
</gene>
<dbReference type="PANTHER" id="PTHR42789">
    <property type="entry name" value="D-ISOMER SPECIFIC 2-HYDROXYACID DEHYDROGENASE FAMILY PROTEIN (AFU_ORTHOLOGUE AFUA_6G10090)"/>
    <property type="match status" value="1"/>
</dbReference>
<sequence length="315" mass="34115">MLDDYQGAALTMADWSPLAGQVEVRTLRENITDRDRLAAELADCEIVVIMRERTPFDAELLRRLPALRLLVTTGMRNASIDLAAARAQGVTVCGTASSPTPPVELTWALLLGLARHLTAENRALREGGPWQSTVGQDLRGRTLGLLGLGKIGTRVARVAGAFGMEVLAWSENLTAERATEAGAQLADSKDDLLRRSDFVSVHLVLSDRTRGLLGEPELRAMRPHAYLVNTSRAAIVDGAALLRALRENWIAGAGLDVFETEPLPADDPLRSLSNVLATPHLGYVTERNYRTFYTEAVEDITAFLAGTPVRPLTGG</sequence>
<evidence type="ECO:0000259" key="6">
    <source>
        <dbReference type="Pfam" id="PF02826"/>
    </source>
</evidence>
<reference evidence="7 8" key="1">
    <citation type="submission" date="2019-10" db="EMBL/GenBank/DDBJ databases">
        <title>Streptomyces sp. strain GY16 isolated from leaves of Broussonetia papyrifera.</title>
        <authorList>
            <person name="Mo P."/>
        </authorList>
    </citation>
    <scope>NUCLEOTIDE SEQUENCE [LARGE SCALE GENOMIC DNA]</scope>
    <source>
        <strain evidence="7 8">GY16</strain>
    </source>
</reference>
<evidence type="ECO:0000256" key="3">
    <source>
        <dbReference type="ARBA" id="ARBA00023027"/>
    </source>
</evidence>
<dbReference type="CDD" id="cd12169">
    <property type="entry name" value="PGDH_like_1"/>
    <property type="match status" value="1"/>
</dbReference>
<proteinExistence type="inferred from homology"/>
<evidence type="ECO:0000256" key="2">
    <source>
        <dbReference type="ARBA" id="ARBA00023002"/>
    </source>
</evidence>
<accession>A0A5P8KK28</accession>
<organism evidence="7 8">
    <name type="scientific">Streptomyces phaeolivaceus</name>
    <dbReference type="NCBI Taxonomy" id="2653200"/>
    <lineage>
        <taxon>Bacteria</taxon>
        <taxon>Bacillati</taxon>
        <taxon>Actinomycetota</taxon>
        <taxon>Actinomycetes</taxon>
        <taxon>Kitasatosporales</taxon>
        <taxon>Streptomycetaceae</taxon>
        <taxon>Streptomyces</taxon>
    </lineage>
</organism>
<dbReference type="SUPFAM" id="SSF52283">
    <property type="entry name" value="Formate/glycerate dehydrogenase catalytic domain-like"/>
    <property type="match status" value="1"/>
</dbReference>
<dbReference type="PANTHER" id="PTHR42789:SF1">
    <property type="entry name" value="D-ISOMER SPECIFIC 2-HYDROXYACID DEHYDROGENASE FAMILY PROTEIN (AFU_ORTHOLOGUE AFUA_6G10090)"/>
    <property type="match status" value="1"/>
</dbReference>
<dbReference type="KEGG" id="sphv:F9278_42805"/>
<evidence type="ECO:0000313" key="8">
    <source>
        <dbReference type="Proteomes" id="UP000327294"/>
    </source>
</evidence>
<dbReference type="Gene3D" id="3.40.50.720">
    <property type="entry name" value="NAD(P)-binding Rossmann-like Domain"/>
    <property type="match status" value="2"/>
</dbReference>